<dbReference type="PROSITE" id="PS50262">
    <property type="entry name" value="G_PROTEIN_RECEP_F1_2"/>
    <property type="match status" value="1"/>
</dbReference>
<keyword evidence="6 10" id="KW-0297">G-protein coupled receptor</keyword>
<evidence type="ECO:0000256" key="9">
    <source>
        <dbReference type="ARBA" id="ARBA00023224"/>
    </source>
</evidence>
<keyword evidence="2" id="KW-1003">Cell membrane</keyword>
<dbReference type="RefSeq" id="XP_067164856.1">
    <property type="nucleotide sequence ID" value="XM_067308755.1"/>
</dbReference>
<dbReference type="PRINTS" id="PR00245">
    <property type="entry name" value="OLFACTORYR"/>
</dbReference>
<dbReference type="InterPro" id="IPR047132">
    <property type="entry name" value="Olfact_rcpt_6C-like"/>
</dbReference>
<feature type="domain" description="G-protein coupled receptors family 1 profile" evidence="13">
    <location>
        <begin position="42"/>
        <end position="291"/>
    </location>
</feature>
<gene>
    <name evidence="15" type="primary">LOC136993809</name>
</gene>
<dbReference type="PANTHER" id="PTHR26454:SF18">
    <property type="entry name" value="OLFACTORY RECEPTOR 6C76"/>
    <property type="match status" value="1"/>
</dbReference>
<comment type="similarity">
    <text evidence="10">Belongs to the G-protein coupled receptor 1 family.</text>
</comment>
<evidence type="ECO:0000256" key="2">
    <source>
        <dbReference type="ARBA" id="ARBA00022475"/>
    </source>
</evidence>
<evidence type="ECO:0000256" key="6">
    <source>
        <dbReference type="ARBA" id="ARBA00023040"/>
    </source>
</evidence>
<evidence type="ECO:0000313" key="14">
    <source>
        <dbReference type="Proteomes" id="UP001652627"/>
    </source>
</evidence>
<keyword evidence="4" id="KW-0716">Sensory transduction</keyword>
<dbReference type="Proteomes" id="UP001652627">
    <property type="component" value="Chromosome 20"/>
</dbReference>
<keyword evidence="3 10" id="KW-0812">Transmembrane</keyword>
<comment type="subcellular location">
    <subcellularLocation>
        <location evidence="1">Cell membrane</location>
        <topology evidence="1">Multi-pass membrane protein</topology>
    </subcellularLocation>
</comment>
<sequence>MGAGNETVVAEFILEGFSGLDQRLQLFLSLILLLIYLTTVTGNTTIIFLVCVAHRLQTPMYFFISNLAFLEIWFTSSTTITLLVILSSGRRTISLSSCFAQCYFYFALGCTEFALLVVMSFDRYVAICQPLHYAAIMKQQLCTHVVVATWVISFTLSSYRLVFLSKLTFCGPNKIYHFFCDNSPLFKLSCSDTSLLWKADSILISFALLGSLCLILVSYVRIFHCILHMPAASGRKKAFATCSSHLTALAIIYGSCIVLYAQPSERVSLETNTVVALLNTVLYPFLNPFIYSFRNKTVKLALEEAQGWECETGPESGALPEDCQTFPPVVTQSHTDEHARSKENFQVEEREVQEALRKTNPKEYSPGGKTGPGELVDFQGSSLQSSRTIYPDKLKIKKCQEACMYESGAPDKTQT</sequence>
<keyword evidence="8 10" id="KW-0675">Receptor</keyword>
<accession>A0ABM4FIU0</accession>
<dbReference type="InterPro" id="IPR000276">
    <property type="entry name" value="GPCR_Rhodpsn"/>
</dbReference>
<dbReference type="InterPro" id="IPR000725">
    <property type="entry name" value="Olfact_rcpt"/>
</dbReference>
<keyword evidence="9 10" id="KW-0807">Transducer</keyword>
<evidence type="ECO:0000313" key="15">
    <source>
        <dbReference type="RefSeq" id="XP_067164856.1"/>
    </source>
</evidence>
<evidence type="ECO:0000259" key="13">
    <source>
        <dbReference type="PROSITE" id="PS50262"/>
    </source>
</evidence>
<feature type="transmembrane region" description="Helical" evidence="12">
    <location>
        <begin position="103"/>
        <end position="121"/>
    </location>
</feature>
<evidence type="ECO:0000256" key="12">
    <source>
        <dbReference type="SAM" id="Phobius"/>
    </source>
</evidence>
<dbReference type="InterPro" id="IPR017452">
    <property type="entry name" value="GPCR_Rhodpsn_7TM"/>
</dbReference>
<feature type="transmembrane region" description="Helical" evidence="12">
    <location>
        <begin position="238"/>
        <end position="261"/>
    </location>
</feature>
<feature type="transmembrane region" description="Helical" evidence="12">
    <location>
        <begin position="202"/>
        <end position="226"/>
    </location>
</feature>
<protein>
    <submittedName>
        <fullName evidence="15">Olfactory receptor 6F1-like</fullName>
    </submittedName>
</protein>
<keyword evidence="5 12" id="KW-1133">Transmembrane helix</keyword>
<evidence type="ECO:0000256" key="8">
    <source>
        <dbReference type="ARBA" id="ARBA00023170"/>
    </source>
</evidence>
<evidence type="ECO:0000256" key="10">
    <source>
        <dbReference type="RuleBase" id="RU000688"/>
    </source>
</evidence>
<dbReference type="PRINTS" id="PR00237">
    <property type="entry name" value="GPCRRHODOPSN"/>
</dbReference>
<evidence type="ECO:0000256" key="11">
    <source>
        <dbReference type="SAM" id="MobiDB-lite"/>
    </source>
</evidence>
<proteinExistence type="inferred from homology"/>
<reference evidence="15" key="1">
    <citation type="submission" date="2025-08" db="UniProtKB">
        <authorList>
            <consortium name="RefSeq"/>
        </authorList>
    </citation>
    <scope>IDENTIFICATION</scope>
    <source>
        <tissue evidence="15">Blood</tissue>
    </source>
</reference>
<keyword evidence="7 12" id="KW-0472">Membrane</keyword>
<evidence type="ECO:0000256" key="1">
    <source>
        <dbReference type="ARBA" id="ARBA00004651"/>
    </source>
</evidence>
<dbReference type="SUPFAM" id="SSF81321">
    <property type="entry name" value="Family A G protein-coupled receptor-like"/>
    <property type="match status" value="1"/>
</dbReference>
<name>A0ABM4FIU0_9AVES</name>
<dbReference type="GeneID" id="136993809"/>
<evidence type="ECO:0000256" key="5">
    <source>
        <dbReference type="ARBA" id="ARBA00022989"/>
    </source>
</evidence>
<dbReference type="Pfam" id="PF13853">
    <property type="entry name" value="7tm_4"/>
    <property type="match status" value="1"/>
</dbReference>
<dbReference type="PROSITE" id="PS00237">
    <property type="entry name" value="G_PROTEIN_RECEP_F1_1"/>
    <property type="match status" value="1"/>
</dbReference>
<organism evidence="14 15">
    <name type="scientific">Apteryx mantelli</name>
    <name type="common">North Island brown kiwi</name>
    <dbReference type="NCBI Taxonomy" id="2696672"/>
    <lineage>
        <taxon>Eukaryota</taxon>
        <taxon>Metazoa</taxon>
        <taxon>Chordata</taxon>
        <taxon>Craniata</taxon>
        <taxon>Vertebrata</taxon>
        <taxon>Euteleostomi</taxon>
        <taxon>Archelosauria</taxon>
        <taxon>Archosauria</taxon>
        <taxon>Dinosauria</taxon>
        <taxon>Saurischia</taxon>
        <taxon>Theropoda</taxon>
        <taxon>Coelurosauria</taxon>
        <taxon>Aves</taxon>
        <taxon>Palaeognathae</taxon>
        <taxon>Apterygiformes</taxon>
        <taxon>Apterygidae</taxon>
        <taxon>Apteryx</taxon>
    </lineage>
</organism>
<keyword evidence="4" id="KW-0552">Olfaction</keyword>
<feature type="transmembrane region" description="Helical" evidence="12">
    <location>
        <begin position="60"/>
        <end position="83"/>
    </location>
</feature>
<dbReference type="CDD" id="cd15912">
    <property type="entry name" value="7tmA_OR6C-like"/>
    <property type="match status" value="1"/>
</dbReference>
<dbReference type="Gene3D" id="1.20.1070.10">
    <property type="entry name" value="Rhodopsin 7-helix transmembrane proteins"/>
    <property type="match status" value="1"/>
</dbReference>
<keyword evidence="14" id="KW-1185">Reference proteome</keyword>
<evidence type="ECO:0000256" key="4">
    <source>
        <dbReference type="ARBA" id="ARBA00022725"/>
    </source>
</evidence>
<evidence type="ECO:0000256" key="7">
    <source>
        <dbReference type="ARBA" id="ARBA00023136"/>
    </source>
</evidence>
<feature type="transmembrane region" description="Helical" evidence="12">
    <location>
        <begin position="273"/>
        <end position="293"/>
    </location>
</feature>
<feature type="transmembrane region" description="Helical" evidence="12">
    <location>
        <begin position="141"/>
        <end position="159"/>
    </location>
</feature>
<evidence type="ECO:0000256" key="3">
    <source>
        <dbReference type="ARBA" id="ARBA00022692"/>
    </source>
</evidence>
<dbReference type="PANTHER" id="PTHR26454">
    <property type="entry name" value="OLFACTORY RECEPTOR"/>
    <property type="match status" value="1"/>
</dbReference>
<feature type="transmembrane region" description="Helical" evidence="12">
    <location>
        <begin position="26"/>
        <end position="53"/>
    </location>
</feature>
<feature type="region of interest" description="Disordered" evidence="11">
    <location>
        <begin position="353"/>
        <end position="382"/>
    </location>
</feature>